<accession>A0AAN9M0E4</accession>
<protein>
    <submittedName>
        <fullName evidence="1">Uncharacterized protein</fullName>
    </submittedName>
</protein>
<sequence length="286" mass="31455">MRGARKQYSVSSSANVLHAARGAALFPSSATSSGSRQMKTSVPQTSTMIALDRIAGSYAGCSSKVFSSLCTRPREATIPHETSTLRQTIQLLPLLGTLLRVTYALHLQIERLATSFIQYWTRLQVHLFLLQILDLMLDQIIHASSRHFSLNDLELSVLLSSVQPVVIVSRQHLFPGENSKFINSPSSTRVAAPVGFGTRRRAIFIFKSSYSKGNGPPKLIFSLLSALPLSRVCVALPCDPLLPKRFPSSPMLSKYKFMKHIDSSAETGTHPLTKLSKASYVTHKSN</sequence>
<evidence type="ECO:0000313" key="2">
    <source>
        <dbReference type="Proteomes" id="UP001367508"/>
    </source>
</evidence>
<organism evidence="1 2">
    <name type="scientific">Canavalia gladiata</name>
    <name type="common">Sword bean</name>
    <name type="synonym">Dolichos gladiatus</name>
    <dbReference type="NCBI Taxonomy" id="3824"/>
    <lineage>
        <taxon>Eukaryota</taxon>
        <taxon>Viridiplantae</taxon>
        <taxon>Streptophyta</taxon>
        <taxon>Embryophyta</taxon>
        <taxon>Tracheophyta</taxon>
        <taxon>Spermatophyta</taxon>
        <taxon>Magnoliopsida</taxon>
        <taxon>eudicotyledons</taxon>
        <taxon>Gunneridae</taxon>
        <taxon>Pentapetalae</taxon>
        <taxon>rosids</taxon>
        <taxon>fabids</taxon>
        <taxon>Fabales</taxon>
        <taxon>Fabaceae</taxon>
        <taxon>Papilionoideae</taxon>
        <taxon>50 kb inversion clade</taxon>
        <taxon>NPAAA clade</taxon>
        <taxon>indigoferoid/millettioid clade</taxon>
        <taxon>Phaseoleae</taxon>
        <taxon>Canavalia</taxon>
    </lineage>
</organism>
<comment type="caution">
    <text evidence="1">The sequence shown here is derived from an EMBL/GenBank/DDBJ whole genome shotgun (WGS) entry which is preliminary data.</text>
</comment>
<gene>
    <name evidence="1" type="ORF">VNO77_16023</name>
</gene>
<evidence type="ECO:0000313" key="1">
    <source>
        <dbReference type="EMBL" id="KAK7345419.1"/>
    </source>
</evidence>
<dbReference type="AlphaFoldDB" id="A0AAN9M0E4"/>
<reference evidence="1 2" key="1">
    <citation type="submission" date="2024-01" db="EMBL/GenBank/DDBJ databases">
        <title>The genomes of 5 underutilized Papilionoideae crops provide insights into root nodulation and disease resistanc.</title>
        <authorList>
            <person name="Jiang F."/>
        </authorList>
    </citation>
    <scope>NUCLEOTIDE SEQUENCE [LARGE SCALE GENOMIC DNA]</scope>
    <source>
        <strain evidence="1">LVBAO_FW01</strain>
        <tissue evidence="1">Leaves</tissue>
    </source>
</reference>
<dbReference type="EMBL" id="JAYMYQ010000003">
    <property type="protein sequence ID" value="KAK7345419.1"/>
    <property type="molecule type" value="Genomic_DNA"/>
</dbReference>
<dbReference type="Proteomes" id="UP001367508">
    <property type="component" value="Unassembled WGS sequence"/>
</dbReference>
<name>A0AAN9M0E4_CANGL</name>
<proteinExistence type="predicted"/>
<keyword evidence="2" id="KW-1185">Reference proteome</keyword>